<accession>A0A1Y3U8K8</accession>
<evidence type="ECO:0000256" key="4">
    <source>
        <dbReference type="ARBA" id="ARBA00037918"/>
    </source>
</evidence>
<comment type="catalytic activity">
    <reaction evidence="7">
        <text>glycerol + NAD(+) = dihydroxyacetone + NADH + H(+)</text>
        <dbReference type="Rhea" id="RHEA:13769"/>
        <dbReference type="ChEBI" id="CHEBI:15378"/>
        <dbReference type="ChEBI" id="CHEBI:16016"/>
        <dbReference type="ChEBI" id="CHEBI:17754"/>
        <dbReference type="ChEBI" id="CHEBI:57540"/>
        <dbReference type="ChEBI" id="CHEBI:57945"/>
        <dbReference type="EC" id="1.1.1.6"/>
    </reaction>
</comment>
<feature type="binding site" evidence="9">
    <location>
        <begin position="118"/>
        <end position="121"/>
    </location>
    <ligand>
        <name>NAD(+)</name>
        <dbReference type="ChEBI" id="CHEBI:57540"/>
    </ligand>
</feature>
<dbReference type="AlphaFoldDB" id="A0A1Y3U8K8"/>
<dbReference type="PANTHER" id="PTHR43616:SF5">
    <property type="entry name" value="GLYCEROL DEHYDROGENASE 1"/>
    <property type="match status" value="1"/>
</dbReference>
<dbReference type="GO" id="GO:0046872">
    <property type="term" value="F:metal ion binding"/>
    <property type="evidence" value="ECO:0007669"/>
    <property type="project" value="UniProtKB-KW"/>
</dbReference>
<feature type="binding site" evidence="9">
    <location>
        <position position="39"/>
    </location>
    <ligand>
        <name>NAD(+)</name>
        <dbReference type="ChEBI" id="CHEBI:57540"/>
    </ligand>
</feature>
<evidence type="ECO:0000256" key="3">
    <source>
        <dbReference type="ARBA" id="ARBA00023027"/>
    </source>
</evidence>
<proteinExistence type="predicted"/>
<evidence type="ECO:0000256" key="6">
    <source>
        <dbReference type="ARBA" id="ARBA00040132"/>
    </source>
</evidence>
<feature type="binding site" evidence="9">
    <location>
        <position position="129"/>
    </location>
    <ligand>
        <name>NAD(+)</name>
        <dbReference type="ChEBI" id="CHEBI:57540"/>
    </ligand>
</feature>
<evidence type="ECO:0000259" key="10">
    <source>
        <dbReference type="Pfam" id="PF00465"/>
    </source>
</evidence>
<dbReference type="EC" id="1.1.1.6" evidence="5"/>
<dbReference type="PANTHER" id="PTHR43616">
    <property type="entry name" value="GLYCEROL DEHYDROGENASE"/>
    <property type="match status" value="1"/>
</dbReference>
<evidence type="ECO:0000256" key="8">
    <source>
        <dbReference type="PIRSR" id="PIRSR000112-1"/>
    </source>
</evidence>
<dbReference type="EMBL" id="NFHM01000008">
    <property type="protein sequence ID" value="OUN43528.1"/>
    <property type="molecule type" value="Genomic_DNA"/>
</dbReference>
<evidence type="ECO:0000256" key="5">
    <source>
        <dbReference type="ARBA" id="ARBA00039147"/>
    </source>
</evidence>
<feature type="binding site" evidence="8">
    <location>
        <position position="173"/>
    </location>
    <ligand>
        <name>glycerol</name>
        <dbReference type="ChEBI" id="CHEBI:17754"/>
    </ligand>
</feature>
<dbReference type="InterPro" id="IPR001670">
    <property type="entry name" value="ADH_Fe/GldA"/>
</dbReference>
<keyword evidence="2" id="KW-0560">Oxidoreductase</keyword>
<keyword evidence="3 9" id="KW-0520">NAD</keyword>
<comment type="caution">
    <text evidence="11">The sequence shown here is derived from an EMBL/GenBank/DDBJ whole genome shotgun (WGS) entry which is preliminary data.</text>
</comment>
<dbReference type="Gene3D" id="3.40.50.1970">
    <property type="match status" value="1"/>
</dbReference>
<dbReference type="GO" id="GO:0005829">
    <property type="term" value="C:cytosol"/>
    <property type="evidence" value="ECO:0007669"/>
    <property type="project" value="TreeGrafter"/>
</dbReference>
<evidence type="ECO:0000256" key="2">
    <source>
        <dbReference type="ARBA" id="ARBA00023002"/>
    </source>
</evidence>
<evidence type="ECO:0000256" key="1">
    <source>
        <dbReference type="ARBA" id="ARBA00022723"/>
    </source>
</evidence>
<feature type="domain" description="Alcohol dehydrogenase iron-type/glycerol dehydrogenase GldA" evidence="10">
    <location>
        <begin position="14"/>
        <end position="135"/>
    </location>
</feature>
<organism evidence="11 12">
    <name type="scientific">Anaerotignum lactatifermentans</name>
    <dbReference type="NCBI Taxonomy" id="160404"/>
    <lineage>
        <taxon>Bacteria</taxon>
        <taxon>Bacillati</taxon>
        <taxon>Bacillota</taxon>
        <taxon>Clostridia</taxon>
        <taxon>Lachnospirales</taxon>
        <taxon>Anaerotignaceae</taxon>
        <taxon>Anaerotignum</taxon>
    </lineage>
</organism>
<dbReference type="Pfam" id="PF00465">
    <property type="entry name" value="Fe-ADH"/>
    <property type="match status" value="1"/>
</dbReference>
<evidence type="ECO:0000256" key="7">
    <source>
        <dbReference type="ARBA" id="ARBA00049006"/>
    </source>
</evidence>
<protein>
    <recommendedName>
        <fullName evidence="6">Glycerol dehydrogenase</fullName>
        <ecNumber evidence="5">1.1.1.6</ecNumber>
    </recommendedName>
</protein>
<evidence type="ECO:0000313" key="11">
    <source>
        <dbReference type="EMBL" id="OUN43528.1"/>
    </source>
</evidence>
<gene>
    <name evidence="11" type="ORF">B5G26_06700</name>
</gene>
<feature type="binding site" evidence="9">
    <location>
        <position position="133"/>
    </location>
    <ligand>
        <name>NAD(+)</name>
        <dbReference type="ChEBI" id="CHEBI:57540"/>
    </ligand>
</feature>
<keyword evidence="8" id="KW-0862">Zinc</keyword>
<feature type="binding site" evidence="8">
    <location>
        <position position="277"/>
    </location>
    <ligand>
        <name>glycerol</name>
        <dbReference type="ChEBI" id="CHEBI:17754"/>
    </ligand>
</feature>
<dbReference type="CDD" id="cd08171">
    <property type="entry name" value="GlyDH-like"/>
    <property type="match status" value="1"/>
</dbReference>
<dbReference type="PIRSF" id="PIRSF000112">
    <property type="entry name" value="Glycerol_dehydrogenase"/>
    <property type="match status" value="1"/>
</dbReference>
<reference evidence="12" key="1">
    <citation type="submission" date="2017-04" db="EMBL/GenBank/DDBJ databases">
        <title>Function of individual gut microbiota members based on whole genome sequencing of pure cultures obtained from chicken caecum.</title>
        <authorList>
            <person name="Medvecky M."/>
            <person name="Cejkova D."/>
            <person name="Polansky O."/>
            <person name="Karasova D."/>
            <person name="Kubasova T."/>
            <person name="Cizek A."/>
            <person name="Rychlik I."/>
        </authorList>
    </citation>
    <scope>NUCLEOTIDE SEQUENCE [LARGE SCALE GENOMIC DNA]</scope>
    <source>
        <strain evidence="12">An75</strain>
    </source>
</reference>
<feature type="binding site" evidence="9">
    <location>
        <position position="127"/>
    </location>
    <ligand>
        <name>NAD(+)</name>
        <dbReference type="ChEBI" id="CHEBI:57540"/>
    </ligand>
</feature>
<keyword evidence="1 8" id="KW-0479">Metal-binding</keyword>
<dbReference type="GO" id="GO:0008888">
    <property type="term" value="F:glycerol dehydrogenase (NAD+) activity"/>
    <property type="evidence" value="ECO:0007669"/>
    <property type="project" value="UniProtKB-EC"/>
</dbReference>
<dbReference type="Proteomes" id="UP000195455">
    <property type="component" value="Unassembled WGS sequence"/>
</dbReference>
<name>A0A1Y3U8K8_9FIRM</name>
<comment type="cofactor">
    <cofactor evidence="8">
        <name>Zn(2+)</name>
        <dbReference type="ChEBI" id="CHEBI:29105"/>
    </cofactor>
    <text evidence="8">Binds 1 zinc ion per subunit.</text>
</comment>
<dbReference type="SUPFAM" id="SSF56796">
    <property type="entry name" value="Dehydroquinate synthase-like"/>
    <property type="match status" value="1"/>
</dbReference>
<feature type="binding site" evidence="9">
    <location>
        <begin position="96"/>
        <end position="100"/>
    </location>
    <ligand>
        <name>NAD(+)</name>
        <dbReference type="ChEBI" id="CHEBI:57540"/>
    </ligand>
</feature>
<sequence length="365" mass="40833">MKMDNYSVFFPGYSAGEDAYKEITSVCSPYGNKAVVISDEISINATKKYLDEAIAGTDFSIEYILFPGEAAFEYAEELQQTDAVKNADMIFCLGGGKAIDTGKLVAHNLKKPYFTFPTIASTCACNSALGIYYYPNHVFRTFFRVDRPPVHIFISTKVIAEAPASFLWAGIGDGMSKEIEVKFSARGKEDELTLSEQAGVALSGCCTEPLLKYGVQAMEDCRNNRASKAIEMVALDIFINTGMVSNMVDSHKYNTNLAHALFNSMTILPQVEERHRHGEVVSYGTLVLLTMDKQYDKLDRFFDFYKEMKLPTKLADIEVSVDELGPVLDEAVKKYDLDYSPYKITQDMIKAAILELEEYNKKKEA</sequence>
<evidence type="ECO:0000313" key="12">
    <source>
        <dbReference type="Proteomes" id="UP000195455"/>
    </source>
</evidence>
<evidence type="ECO:0000256" key="9">
    <source>
        <dbReference type="PIRSR" id="PIRSR000112-3"/>
    </source>
</evidence>
<feature type="binding site" evidence="8">
    <location>
        <position position="259"/>
    </location>
    <ligand>
        <name>glycerol</name>
        <dbReference type="ChEBI" id="CHEBI:17754"/>
    </ligand>
</feature>
<comment type="pathway">
    <text evidence="4">Polyol metabolism; glycerol fermentation; glycerone phosphate from glycerol (oxidative route): step 1/2.</text>
</comment>
<dbReference type="Gene3D" id="1.20.1090.10">
    <property type="entry name" value="Dehydroquinate synthase-like - alpha domain"/>
    <property type="match status" value="1"/>
</dbReference>
<dbReference type="InterPro" id="IPR016205">
    <property type="entry name" value="Glycerol_DH"/>
</dbReference>